<organism evidence="2 3">
    <name type="scientific">Trabulsiella guamensis ATCC 49490</name>
    <dbReference type="NCBI Taxonomy" id="1005994"/>
    <lineage>
        <taxon>Bacteria</taxon>
        <taxon>Pseudomonadati</taxon>
        <taxon>Pseudomonadota</taxon>
        <taxon>Gammaproteobacteria</taxon>
        <taxon>Enterobacterales</taxon>
        <taxon>Enterobacteriaceae</taxon>
        <taxon>Trabulsiella</taxon>
    </lineage>
</organism>
<dbReference type="InterPro" id="IPR025153">
    <property type="entry name" value="Ead_Ea22"/>
</dbReference>
<dbReference type="RefSeq" id="WP_342665255.1">
    <property type="nucleotide sequence ID" value="NZ_JMTB01000016.1"/>
</dbReference>
<name>A0A085AR25_9ENTR</name>
<evidence type="ECO:0000313" key="3">
    <source>
        <dbReference type="Proteomes" id="UP000028630"/>
    </source>
</evidence>
<sequence length="270" mass="30306">MDTLKQRIFDYVKVHHPVRRVDLCKAIGISGKALDREISVLKSTGMIHSAAGFGYFPGLAAYEAWKKGEGAVKLQIRGMKGGLSSAESRRESLSTYPSRIVDLLSGGVTDDNSDFIATANPATVLALLYELEAAEKTSAARLEALDRIHKMFQREKYRVEAAEKRITELQSENEYIRKRFKEVDLLLGKNLLVMKAAIIEWQGTGDAKNGLAWIYNTLFGPGELPSEDEKDAQAYFDREYEPLDKELMELHRWFWEQSEAERAAAGIGKG</sequence>
<evidence type="ECO:0000313" key="2">
    <source>
        <dbReference type="EMBL" id="KFC12670.1"/>
    </source>
</evidence>
<dbReference type="EMBL" id="JMTB01000016">
    <property type="protein sequence ID" value="KFC12670.1"/>
    <property type="molecule type" value="Genomic_DNA"/>
</dbReference>
<feature type="non-terminal residue" evidence="2">
    <location>
        <position position="270"/>
    </location>
</feature>
<gene>
    <name evidence="2" type="ORF">GTGU_00286</name>
</gene>
<dbReference type="Proteomes" id="UP000028630">
    <property type="component" value="Unassembled WGS sequence"/>
</dbReference>
<dbReference type="Pfam" id="PF13935">
    <property type="entry name" value="Ead_Ea22"/>
    <property type="match status" value="1"/>
</dbReference>
<keyword evidence="3" id="KW-1185">Reference proteome</keyword>
<keyword evidence="1" id="KW-0175">Coiled coil</keyword>
<reference evidence="3" key="1">
    <citation type="submission" date="2014-05" db="EMBL/GenBank/DDBJ databases">
        <title>ATOL: Assembling a taxonomically balanced genome-scale reconstruction of the evolutionary history of the Enterobacteriaceae.</title>
        <authorList>
            <person name="Plunkett G. III"/>
            <person name="Neeno-Eckwall E.C."/>
            <person name="Glasner J.D."/>
            <person name="Perna N.T."/>
        </authorList>
    </citation>
    <scope>NUCLEOTIDE SEQUENCE [LARGE SCALE GENOMIC DNA]</scope>
    <source>
        <strain evidence="3">ATCC 49490</strain>
    </source>
</reference>
<dbReference type="eggNOG" id="ENOG50331IH">
    <property type="taxonomic scope" value="Bacteria"/>
</dbReference>
<protein>
    <submittedName>
        <fullName evidence="2">Ead/Ea22 family protein</fullName>
    </submittedName>
</protein>
<evidence type="ECO:0000256" key="1">
    <source>
        <dbReference type="SAM" id="Coils"/>
    </source>
</evidence>
<accession>A0A085AR25</accession>
<dbReference type="AlphaFoldDB" id="A0A085AR25"/>
<feature type="coiled-coil region" evidence="1">
    <location>
        <begin position="152"/>
        <end position="179"/>
    </location>
</feature>
<comment type="caution">
    <text evidence="2">The sequence shown here is derived from an EMBL/GenBank/DDBJ whole genome shotgun (WGS) entry which is preliminary data.</text>
</comment>
<proteinExistence type="predicted"/>